<dbReference type="PROSITE" id="PS51318">
    <property type="entry name" value="TAT"/>
    <property type="match status" value="1"/>
</dbReference>
<evidence type="ECO:0000313" key="1">
    <source>
        <dbReference type="EMBL" id="QBD77216.1"/>
    </source>
</evidence>
<accession>A0A4P6JR11</accession>
<dbReference type="Proteomes" id="UP000290365">
    <property type="component" value="Chromosome"/>
</dbReference>
<keyword evidence="2" id="KW-1185">Reference proteome</keyword>
<dbReference type="InterPro" id="IPR006311">
    <property type="entry name" value="TAT_signal"/>
</dbReference>
<organism evidence="1 2">
    <name type="scientific">Ktedonosporobacter rubrisoli</name>
    <dbReference type="NCBI Taxonomy" id="2509675"/>
    <lineage>
        <taxon>Bacteria</taxon>
        <taxon>Bacillati</taxon>
        <taxon>Chloroflexota</taxon>
        <taxon>Ktedonobacteria</taxon>
        <taxon>Ktedonobacterales</taxon>
        <taxon>Ktedonosporobacteraceae</taxon>
        <taxon>Ktedonosporobacter</taxon>
    </lineage>
</organism>
<sequence length="274" mass="28416">MMKGRTKKDSATANLLASFASARSRRAVLKGAIAGAAGVTAGAAGFALTPLSSMPAYAKAVNFHATAGNVQTTDTAATILTVARTAEQLAVTFYSNGVANADKLGLKGNDLENIKAALVEEQIHQQFFAANGGSSLAETFSFPKGAQTFTDLKTFIDTQQQLEGVFDSAFLAAIFEFAQMGRPDLAQLSGQVATVEAEHRALGRQIGGLSPADNWAFSPVLLATVGDAPALVQKAGFLSPSSGNSYTYQEVSIENAGIEQRKPFTASSSVVGNG</sequence>
<protein>
    <submittedName>
        <fullName evidence="1">Ferritin-like domain-containing protein</fullName>
    </submittedName>
</protein>
<evidence type="ECO:0000313" key="2">
    <source>
        <dbReference type="Proteomes" id="UP000290365"/>
    </source>
</evidence>
<dbReference type="OrthoDB" id="148321at2"/>
<name>A0A4P6JR11_KTERU</name>
<reference evidence="1 2" key="1">
    <citation type="submission" date="2019-01" db="EMBL/GenBank/DDBJ databases">
        <title>Ktedonosporobacter rubrisoli SCAWS-G2.</title>
        <authorList>
            <person name="Huang Y."/>
            <person name="Yan B."/>
        </authorList>
    </citation>
    <scope>NUCLEOTIDE SEQUENCE [LARGE SCALE GENOMIC DNA]</scope>
    <source>
        <strain evidence="1 2">SCAWS-G2</strain>
    </source>
</reference>
<proteinExistence type="predicted"/>
<dbReference type="EMBL" id="CP035758">
    <property type="protein sequence ID" value="QBD77216.1"/>
    <property type="molecule type" value="Genomic_DNA"/>
</dbReference>
<dbReference type="Pfam" id="PF13668">
    <property type="entry name" value="Ferritin_2"/>
    <property type="match status" value="1"/>
</dbReference>
<dbReference type="KEGG" id="kbs:EPA93_14910"/>
<gene>
    <name evidence="1" type="ORF">EPA93_14910</name>
</gene>
<dbReference type="AlphaFoldDB" id="A0A4P6JR11"/>
<dbReference type="RefSeq" id="WP_129888279.1">
    <property type="nucleotide sequence ID" value="NZ_CP035758.1"/>
</dbReference>